<dbReference type="AlphaFoldDB" id="A0A2T3WAN4"/>
<keyword evidence="3" id="KW-1185">Reference proteome</keyword>
<feature type="transmembrane region" description="Helical" evidence="1">
    <location>
        <begin position="41"/>
        <end position="62"/>
    </location>
</feature>
<keyword evidence="1" id="KW-1133">Transmembrane helix</keyword>
<evidence type="ECO:0000256" key="1">
    <source>
        <dbReference type="SAM" id="Phobius"/>
    </source>
</evidence>
<gene>
    <name evidence="2" type="ORF">C8263_04045</name>
</gene>
<sequence>MRRVLAVLLGLCALGLLLFALYALAWTVYGPSFGTDPAHTGVVALGAAVGAGLSTWGAVKLWRGKRKT</sequence>
<protein>
    <submittedName>
        <fullName evidence="2">Uncharacterized protein</fullName>
    </submittedName>
</protein>
<keyword evidence="1" id="KW-0472">Membrane</keyword>
<organism evidence="2 3">
    <name type="scientific">Deinococcus arcticus</name>
    <dbReference type="NCBI Taxonomy" id="2136176"/>
    <lineage>
        <taxon>Bacteria</taxon>
        <taxon>Thermotogati</taxon>
        <taxon>Deinococcota</taxon>
        <taxon>Deinococci</taxon>
        <taxon>Deinococcales</taxon>
        <taxon>Deinococcaceae</taxon>
        <taxon>Deinococcus</taxon>
    </lineage>
</organism>
<evidence type="ECO:0000313" key="2">
    <source>
        <dbReference type="EMBL" id="PTA68978.1"/>
    </source>
</evidence>
<dbReference type="Proteomes" id="UP000240317">
    <property type="component" value="Unassembled WGS sequence"/>
</dbReference>
<accession>A0A2T3WAN4</accession>
<comment type="caution">
    <text evidence="2">The sequence shown here is derived from an EMBL/GenBank/DDBJ whole genome shotgun (WGS) entry which is preliminary data.</text>
</comment>
<name>A0A2T3WAN4_9DEIO</name>
<proteinExistence type="predicted"/>
<evidence type="ECO:0000313" key="3">
    <source>
        <dbReference type="Proteomes" id="UP000240317"/>
    </source>
</evidence>
<dbReference type="EMBL" id="PYSV01000003">
    <property type="protein sequence ID" value="PTA68978.1"/>
    <property type="molecule type" value="Genomic_DNA"/>
</dbReference>
<keyword evidence="1" id="KW-0812">Transmembrane</keyword>
<reference evidence="2 3" key="1">
    <citation type="submission" date="2018-03" db="EMBL/GenBank/DDBJ databases">
        <title>Draft genome of Deinococcus sp. OD32.</title>
        <authorList>
            <person name="Wang X.-P."/>
            <person name="Du Z.-J."/>
        </authorList>
    </citation>
    <scope>NUCLEOTIDE SEQUENCE [LARGE SCALE GENOMIC DNA]</scope>
    <source>
        <strain evidence="2 3">OD32</strain>
    </source>
</reference>